<sequence>MPPPRHLLLPSYLLSSLNALHLSFVSLSLLPRYLSLPPPTAPAFYECSRSTPTEAKLADAVHLSASLFALYLALDLLLLSRASPPPSTLLHHLLFLALTLLQLRSERSCLPFLWLALGELSTLFLNARWFLRACGGKRSRALDVLFALAFFGARVLGYGTGLFFFLRDDPNVLGRWELWQVTAPLLAAGYVLNLAWMRKIVGVALRPDEKVS</sequence>
<keyword evidence="4 5" id="KW-0472">Membrane</keyword>
<dbReference type="Pfam" id="PF03798">
    <property type="entry name" value="TRAM_LAG1_CLN8"/>
    <property type="match status" value="1"/>
</dbReference>
<evidence type="ECO:0000256" key="1">
    <source>
        <dbReference type="ARBA" id="ARBA00004141"/>
    </source>
</evidence>
<proteinExistence type="predicted"/>
<evidence type="ECO:0000256" key="6">
    <source>
        <dbReference type="SAM" id="Phobius"/>
    </source>
</evidence>
<evidence type="ECO:0000256" key="2">
    <source>
        <dbReference type="ARBA" id="ARBA00022692"/>
    </source>
</evidence>
<keyword evidence="9" id="KW-1185">Reference proteome</keyword>
<comment type="subcellular location">
    <subcellularLocation>
        <location evidence="1">Membrane</location>
        <topology evidence="1">Multi-pass membrane protein</topology>
    </subcellularLocation>
</comment>
<dbReference type="PANTHER" id="PTHR13439:SF0">
    <property type="entry name" value="TOPOISOMERASE I DAMAGE AFFECTED PROTEIN 4"/>
    <property type="match status" value="1"/>
</dbReference>
<evidence type="ECO:0000256" key="4">
    <source>
        <dbReference type="ARBA" id="ARBA00023136"/>
    </source>
</evidence>
<feature type="transmembrane region" description="Helical" evidence="6">
    <location>
        <begin position="143"/>
        <end position="166"/>
    </location>
</feature>
<feature type="domain" description="TLC" evidence="7">
    <location>
        <begin position="4"/>
        <end position="209"/>
    </location>
</feature>
<keyword evidence="3 6" id="KW-1133">Transmembrane helix</keyword>
<feature type="transmembrane region" description="Helical" evidence="6">
    <location>
        <begin position="178"/>
        <end position="196"/>
    </location>
</feature>
<feature type="transmembrane region" description="Helical" evidence="6">
    <location>
        <begin position="111"/>
        <end position="131"/>
    </location>
</feature>
<evidence type="ECO:0000256" key="3">
    <source>
        <dbReference type="ARBA" id="ARBA00022989"/>
    </source>
</evidence>
<comment type="caution">
    <text evidence="8">The sequence shown here is derived from an EMBL/GenBank/DDBJ whole genome shotgun (WGS) entry which is preliminary data.</text>
</comment>
<dbReference type="InterPro" id="IPR050846">
    <property type="entry name" value="TLCD"/>
</dbReference>
<reference evidence="8 9" key="1">
    <citation type="journal article" date="2023" name="Commun. Biol.">
        <title>Genome analysis of Parmales, the sister group of diatoms, reveals the evolutionary specialization of diatoms from phago-mixotrophs to photoautotrophs.</title>
        <authorList>
            <person name="Ban H."/>
            <person name="Sato S."/>
            <person name="Yoshikawa S."/>
            <person name="Yamada K."/>
            <person name="Nakamura Y."/>
            <person name="Ichinomiya M."/>
            <person name="Sato N."/>
            <person name="Blanc-Mathieu R."/>
            <person name="Endo H."/>
            <person name="Kuwata A."/>
            <person name="Ogata H."/>
        </authorList>
    </citation>
    <scope>NUCLEOTIDE SEQUENCE [LARGE SCALE GENOMIC DNA]</scope>
</reference>
<dbReference type="InterPro" id="IPR006634">
    <property type="entry name" value="TLC-dom"/>
</dbReference>
<keyword evidence="2 5" id="KW-0812">Transmembrane</keyword>
<protein>
    <recommendedName>
        <fullName evidence="7">TLC domain-containing protein</fullName>
    </recommendedName>
</protein>
<dbReference type="PROSITE" id="PS50922">
    <property type="entry name" value="TLC"/>
    <property type="match status" value="1"/>
</dbReference>
<accession>A0ABQ6MXE8</accession>
<organism evidence="8 9">
    <name type="scientific">Tetraparma gracilis</name>
    <dbReference type="NCBI Taxonomy" id="2962635"/>
    <lineage>
        <taxon>Eukaryota</taxon>
        <taxon>Sar</taxon>
        <taxon>Stramenopiles</taxon>
        <taxon>Ochrophyta</taxon>
        <taxon>Bolidophyceae</taxon>
        <taxon>Parmales</taxon>
        <taxon>Triparmaceae</taxon>
        <taxon>Tetraparma</taxon>
    </lineage>
</organism>
<evidence type="ECO:0000256" key="5">
    <source>
        <dbReference type="PROSITE-ProRule" id="PRU00205"/>
    </source>
</evidence>
<evidence type="ECO:0000313" key="8">
    <source>
        <dbReference type="EMBL" id="GMI34952.1"/>
    </source>
</evidence>
<name>A0ABQ6MXE8_9STRA</name>
<evidence type="ECO:0000259" key="7">
    <source>
        <dbReference type="PROSITE" id="PS50922"/>
    </source>
</evidence>
<dbReference type="Proteomes" id="UP001165060">
    <property type="component" value="Unassembled WGS sequence"/>
</dbReference>
<dbReference type="EMBL" id="BRYB01003341">
    <property type="protein sequence ID" value="GMI34952.1"/>
    <property type="molecule type" value="Genomic_DNA"/>
</dbReference>
<dbReference type="PANTHER" id="PTHR13439">
    <property type="entry name" value="CT120 PROTEIN"/>
    <property type="match status" value="1"/>
</dbReference>
<gene>
    <name evidence="8" type="ORF">TeGR_g13128</name>
</gene>
<evidence type="ECO:0000313" key="9">
    <source>
        <dbReference type="Proteomes" id="UP001165060"/>
    </source>
</evidence>